<evidence type="ECO:0000313" key="4">
    <source>
        <dbReference type="EMBL" id="CAB4217629.1"/>
    </source>
</evidence>
<name>A0A6J5SQS9_9CAUD</name>
<reference evidence="4" key="1">
    <citation type="submission" date="2020-05" db="EMBL/GenBank/DDBJ databases">
        <authorList>
            <person name="Chiriac C."/>
            <person name="Salcher M."/>
            <person name="Ghai R."/>
            <person name="Kavagutti S V."/>
        </authorList>
    </citation>
    <scope>NUCLEOTIDE SEQUENCE</scope>
</reference>
<evidence type="ECO:0000313" key="2">
    <source>
        <dbReference type="EMBL" id="CAB4191561.1"/>
    </source>
</evidence>
<gene>
    <name evidence="2" type="ORF">UFOVP1225_51</name>
    <name evidence="3" type="ORF">UFOVP1319_41</name>
    <name evidence="4" type="ORF">UFOVP1591_51</name>
    <name evidence="1" type="ORF">UFOVP478_24</name>
</gene>
<dbReference type="EMBL" id="LR797173">
    <property type="protein sequence ID" value="CAB4191561.1"/>
    <property type="molecule type" value="Genomic_DNA"/>
</dbReference>
<evidence type="ECO:0000313" key="3">
    <source>
        <dbReference type="EMBL" id="CAB4197919.1"/>
    </source>
</evidence>
<proteinExistence type="predicted"/>
<dbReference type="EMBL" id="LR797445">
    <property type="protein sequence ID" value="CAB4217629.1"/>
    <property type="molecule type" value="Genomic_DNA"/>
</dbReference>
<accession>A0A6J5SQS9</accession>
<dbReference type="EMBL" id="LR796462">
    <property type="protein sequence ID" value="CAB4146278.1"/>
    <property type="molecule type" value="Genomic_DNA"/>
</dbReference>
<sequence length="120" mass="13794">MFKLPQRITALSVCGLIDRTKEYLNKKTEYLYVEGAMGAVVQRTYDKNGLEELHYAPSACEFRPLAEILSERLEISRTKFAMCVKNLVLASHPDASFDWTGDLLVVKFPDGEQQCYEYYL</sequence>
<evidence type="ECO:0000313" key="1">
    <source>
        <dbReference type="EMBL" id="CAB4146278.1"/>
    </source>
</evidence>
<dbReference type="EMBL" id="LR797255">
    <property type="protein sequence ID" value="CAB4197919.1"/>
    <property type="molecule type" value="Genomic_DNA"/>
</dbReference>
<organism evidence="4">
    <name type="scientific">uncultured Caudovirales phage</name>
    <dbReference type="NCBI Taxonomy" id="2100421"/>
    <lineage>
        <taxon>Viruses</taxon>
        <taxon>Duplodnaviria</taxon>
        <taxon>Heunggongvirae</taxon>
        <taxon>Uroviricota</taxon>
        <taxon>Caudoviricetes</taxon>
        <taxon>Peduoviridae</taxon>
        <taxon>Maltschvirus</taxon>
        <taxon>Maltschvirus maltsch</taxon>
    </lineage>
</organism>
<protein>
    <submittedName>
        <fullName evidence="4">Uncharacterized protein</fullName>
    </submittedName>
</protein>